<reference evidence="2" key="1">
    <citation type="submission" date="2022-09" db="EMBL/GenBank/DDBJ databases">
        <title>Culturomic study of gut microbiota in children with autism spectrum disorder.</title>
        <authorList>
            <person name="Efimov B.A."/>
            <person name="Chaplin A.V."/>
            <person name="Sokolova S.R."/>
            <person name="Pikina A.P."/>
            <person name="Korzhanova M."/>
            <person name="Belova V."/>
            <person name="Korostin D."/>
        </authorList>
    </citation>
    <scope>NUCLEOTIDE SEQUENCE</scope>
    <source>
        <strain evidence="2">ASD5510</strain>
    </source>
</reference>
<dbReference type="GO" id="GO:0008270">
    <property type="term" value="F:zinc ion binding"/>
    <property type="evidence" value="ECO:0007669"/>
    <property type="project" value="InterPro"/>
</dbReference>
<protein>
    <submittedName>
        <fullName evidence="2">MBL fold metallo-hydrolase</fullName>
    </submittedName>
</protein>
<comment type="caution">
    <text evidence="2">The sequence shown here is derived from an EMBL/GenBank/DDBJ whole genome shotgun (WGS) entry which is preliminary data.</text>
</comment>
<proteinExistence type="predicted"/>
<dbReference type="RefSeq" id="WP_253020008.1">
    <property type="nucleotide sequence ID" value="NZ_JAOSHN010000003.1"/>
</dbReference>
<dbReference type="AlphaFoldDB" id="A0A9J6QNA3"/>
<dbReference type="Gene3D" id="3.60.15.10">
    <property type="entry name" value="Ribonuclease Z/Hydroxyacylglutathione hydrolase-like"/>
    <property type="match status" value="1"/>
</dbReference>
<name>A0A9J6QNA3_9FIRM</name>
<evidence type="ECO:0000313" key="2">
    <source>
        <dbReference type="EMBL" id="MCU7378641.1"/>
    </source>
</evidence>
<dbReference type="SUPFAM" id="SSF56281">
    <property type="entry name" value="Metallo-hydrolase/oxidoreductase"/>
    <property type="match status" value="1"/>
</dbReference>
<dbReference type="InterPro" id="IPR036866">
    <property type="entry name" value="RibonucZ/Hydroxyglut_hydro"/>
</dbReference>
<organism evidence="2 3">
    <name type="scientific">Hominibacterium faecale</name>
    <dbReference type="NCBI Taxonomy" id="2839743"/>
    <lineage>
        <taxon>Bacteria</taxon>
        <taxon>Bacillati</taxon>
        <taxon>Bacillota</taxon>
        <taxon>Clostridia</taxon>
        <taxon>Peptostreptococcales</taxon>
        <taxon>Anaerovoracaceae</taxon>
        <taxon>Hominibacterium</taxon>
    </lineage>
</organism>
<dbReference type="Pfam" id="PF12706">
    <property type="entry name" value="Lactamase_B_2"/>
    <property type="match status" value="1"/>
</dbReference>
<dbReference type="PANTHER" id="PTHR15032:SF4">
    <property type="entry name" value="N-ACYL-PHOSPHATIDYLETHANOLAMINE-HYDROLYZING PHOSPHOLIPASE D"/>
    <property type="match status" value="1"/>
</dbReference>
<dbReference type="InterPro" id="IPR024884">
    <property type="entry name" value="NAPE-PLD"/>
</dbReference>
<dbReference type="PIRSF" id="PIRSF038896">
    <property type="entry name" value="NAPE-PLD"/>
    <property type="match status" value="1"/>
</dbReference>
<dbReference type="GO" id="GO:0070290">
    <property type="term" value="F:N-acylphosphatidylethanolamine-specific phospholipase D activity"/>
    <property type="evidence" value="ECO:0007669"/>
    <property type="project" value="InterPro"/>
</dbReference>
<sequence>MRVMLILVCVLLLILAAALIFLKTWPAFGGQASKADMEDYERRADHYSGGKFSNSEPFEMMTDHMEEDDKILSHKGVKPEDTIPTKQPELENGEAQVTWFGHSSLLLQIGGKNILIDPVFAQRASPVSFAGGKRFSQLPLSAKELPKLDLVVLSHDHYDHLDYHTLKEIDNKVENYVVPLGVENHLQRWDIAADKITNMAWWEEIELDGLTIGCTPARHYSRRSLNDQDATLWASWVFKSGSLQIFESGDTGYGNHFQQIHERYGDFDFALLDCAQYDSRWPDVHMFPEEAVQAAASLGARTVMPIHWGAFKLADHPWDDPALRFTKAGEASGLTVATPLIGETMKLKNASGYQQRWWQGIQ</sequence>
<dbReference type="Proteomes" id="UP001065549">
    <property type="component" value="Unassembled WGS sequence"/>
</dbReference>
<dbReference type="PANTHER" id="PTHR15032">
    <property type="entry name" value="N-ACYL-PHOSPHATIDYLETHANOLAMINE-HYDROLYZING PHOSPHOLIPASE D"/>
    <property type="match status" value="1"/>
</dbReference>
<dbReference type="GO" id="GO:0005737">
    <property type="term" value="C:cytoplasm"/>
    <property type="evidence" value="ECO:0007669"/>
    <property type="project" value="TreeGrafter"/>
</dbReference>
<gene>
    <name evidence="2" type="ORF">OBO34_09775</name>
</gene>
<feature type="domain" description="Metallo-beta-lactamase" evidence="1">
    <location>
        <begin position="113"/>
        <end position="308"/>
    </location>
</feature>
<dbReference type="EMBL" id="JAOSHN010000003">
    <property type="protein sequence ID" value="MCU7378641.1"/>
    <property type="molecule type" value="Genomic_DNA"/>
</dbReference>
<accession>A0A9J6QNA3</accession>
<keyword evidence="3" id="KW-1185">Reference proteome</keyword>
<dbReference type="InterPro" id="IPR001279">
    <property type="entry name" value="Metallo-B-lactamas"/>
</dbReference>
<evidence type="ECO:0000313" key="3">
    <source>
        <dbReference type="Proteomes" id="UP001065549"/>
    </source>
</evidence>
<evidence type="ECO:0000259" key="1">
    <source>
        <dbReference type="Pfam" id="PF12706"/>
    </source>
</evidence>